<feature type="region of interest" description="Disordered" evidence="1">
    <location>
        <begin position="1"/>
        <end position="29"/>
    </location>
</feature>
<feature type="compositionally biased region" description="Basic and acidic residues" evidence="1">
    <location>
        <begin position="1"/>
        <end position="10"/>
    </location>
</feature>
<keyword evidence="3" id="KW-1185">Reference proteome</keyword>
<dbReference type="GeneID" id="92088436"/>
<proteinExistence type="predicted"/>
<sequence>MSRLLLEQEKKKKKKKKKKKEKTEQQQRPYYQLPTTKLCIPDHPATFGCKAGALLRDSSSYRGEAERVRVEAADRRLRRLYREALQEAIVKQQD</sequence>
<accession>A0ABR1VZP8</accession>
<evidence type="ECO:0000313" key="3">
    <source>
        <dbReference type="Proteomes" id="UP001480595"/>
    </source>
</evidence>
<protein>
    <submittedName>
        <fullName evidence="2">Uncharacterized protein</fullName>
    </submittedName>
</protein>
<gene>
    <name evidence="2" type="ORF">PG994_003964</name>
</gene>
<evidence type="ECO:0000256" key="1">
    <source>
        <dbReference type="SAM" id="MobiDB-lite"/>
    </source>
</evidence>
<name>A0ABR1VZP8_9PEZI</name>
<dbReference type="EMBL" id="JAQQWL010000004">
    <property type="protein sequence ID" value="KAK8076692.1"/>
    <property type="molecule type" value="Genomic_DNA"/>
</dbReference>
<dbReference type="RefSeq" id="XP_066719651.1">
    <property type="nucleotide sequence ID" value="XM_066855373.1"/>
</dbReference>
<evidence type="ECO:0000313" key="2">
    <source>
        <dbReference type="EMBL" id="KAK8076692.1"/>
    </source>
</evidence>
<organism evidence="2 3">
    <name type="scientific">Apiospora phragmitis</name>
    <dbReference type="NCBI Taxonomy" id="2905665"/>
    <lineage>
        <taxon>Eukaryota</taxon>
        <taxon>Fungi</taxon>
        <taxon>Dikarya</taxon>
        <taxon>Ascomycota</taxon>
        <taxon>Pezizomycotina</taxon>
        <taxon>Sordariomycetes</taxon>
        <taxon>Xylariomycetidae</taxon>
        <taxon>Amphisphaeriales</taxon>
        <taxon>Apiosporaceae</taxon>
        <taxon>Apiospora</taxon>
    </lineage>
</organism>
<comment type="caution">
    <text evidence="2">The sequence shown here is derived from an EMBL/GenBank/DDBJ whole genome shotgun (WGS) entry which is preliminary data.</text>
</comment>
<feature type="compositionally biased region" description="Basic residues" evidence="1">
    <location>
        <begin position="11"/>
        <end position="20"/>
    </location>
</feature>
<dbReference type="Proteomes" id="UP001480595">
    <property type="component" value="Unassembled WGS sequence"/>
</dbReference>
<reference evidence="2 3" key="1">
    <citation type="submission" date="2023-01" db="EMBL/GenBank/DDBJ databases">
        <title>Analysis of 21 Apiospora genomes using comparative genomics revels a genus with tremendous synthesis potential of carbohydrate active enzymes and secondary metabolites.</title>
        <authorList>
            <person name="Sorensen T."/>
        </authorList>
    </citation>
    <scope>NUCLEOTIDE SEQUENCE [LARGE SCALE GENOMIC DNA]</scope>
    <source>
        <strain evidence="2 3">CBS 135458</strain>
    </source>
</reference>